<protein>
    <recommendedName>
        <fullName evidence="3">Intein N-terminal splicing region</fullName>
    </recommendedName>
</protein>
<proteinExistence type="predicted"/>
<evidence type="ECO:0000313" key="2">
    <source>
        <dbReference type="Proteomes" id="UP001156645"/>
    </source>
</evidence>
<gene>
    <name evidence="1" type="ORF">GCM10007915_24340</name>
</gene>
<organism evidence="1 2">
    <name type="scientific">Psychrobacter pacificensis</name>
    <dbReference type="NCBI Taxonomy" id="112002"/>
    <lineage>
        <taxon>Bacteria</taxon>
        <taxon>Pseudomonadati</taxon>
        <taxon>Pseudomonadota</taxon>
        <taxon>Gammaproteobacteria</taxon>
        <taxon>Moraxellales</taxon>
        <taxon>Moraxellaceae</taxon>
        <taxon>Psychrobacter</taxon>
    </lineage>
</organism>
<evidence type="ECO:0008006" key="3">
    <source>
        <dbReference type="Google" id="ProtNLM"/>
    </source>
</evidence>
<keyword evidence="2" id="KW-1185">Reference proteome</keyword>
<dbReference type="GeneID" id="300924855"/>
<dbReference type="InterPro" id="IPR036844">
    <property type="entry name" value="Hint_dom_sf"/>
</dbReference>
<evidence type="ECO:0000313" key="1">
    <source>
        <dbReference type="EMBL" id="GLR30195.1"/>
    </source>
</evidence>
<dbReference type="SUPFAM" id="SSF51294">
    <property type="entry name" value="Hedgehog/intein (Hint) domain"/>
    <property type="match status" value="1"/>
</dbReference>
<dbReference type="EMBL" id="BSOK01000061">
    <property type="protein sequence ID" value="GLR30195.1"/>
    <property type="molecule type" value="Genomic_DNA"/>
</dbReference>
<sequence>MDNVIMNTSGFVGGTLVHTNRGLVPIKDIKVGDMVLSRDQHNAEGELVYKPVLHTIVTKDMPVFFATFTPESVDDLPFEQLTDHNLYVDLLCTANHPFWERDIGWKTAAELSRGNITVLKNNESAFFEGGSEEGGIEVVFKTDKNAVGFIPNFYDQSNNGRFVDLETGRTLYFGSYAPVFEKLFVEDSGWKQRLLEQTPVELRDNAEFYNFRTGFWQDDAGIDWAEGEGPVTTTVYNIEVADTDTYFVGEQGLWVNGDNPDKT</sequence>
<comment type="caution">
    <text evidence="1">The sequence shown here is derived from an EMBL/GenBank/DDBJ whole genome shotgun (WGS) entry which is preliminary data.</text>
</comment>
<accession>A0ABQ5Z322</accession>
<name>A0ABQ5Z322_9GAMM</name>
<dbReference type="Proteomes" id="UP001156645">
    <property type="component" value="Unassembled WGS sequence"/>
</dbReference>
<dbReference type="RefSeq" id="WP_093067827.1">
    <property type="nucleotide sequence ID" value="NZ_BSOK01000061.1"/>
</dbReference>
<dbReference type="Gene3D" id="2.170.16.10">
    <property type="entry name" value="Hedgehog/Intein (Hint) domain"/>
    <property type="match status" value="1"/>
</dbReference>
<reference evidence="2" key="1">
    <citation type="journal article" date="2019" name="Int. J. Syst. Evol. Microbiol.">
        <title>The Global Catalogue of Microorganisms (GCM) 10K type strain sequencing project: providing services to taxonomists for standard genome sequencing and annotation.</title>
        <authorList>
            <consortium name="The Broad Institute Genomics Platform"/>
            <consortium name="The Broad Institute Genome Sequencing Center for Infectious Disease"/>
            <person name="Wu L."/>
            <person name="Ma J."/>
        </authorList>
    </citation>
    <scope>NUCLEOTIDE SEQUENCE [LARGE SCALE GENOMIC DNA]</scope>
    <source>
        <strain evidence="2">NBRC 103191</strain>
    </source>
</reference>